<dbReference type="InterPro" id="IPR014748">
    <property type="entry name" value="Enoyl-CoA_hydra_C"/>
</dbReference>
<evidence type="ECO:0000313" key="2">
    <source>
        <dbReference type="EMBL" id="ANV80880.1"/>
    </source>
</evidence>
<reference evidence="2" key="1">
    <citation type="submission" date="2014-11" db="EMBL/GenBank/DDBJ databases">
        <authorList>
            <person name="Zhu J."/>
            <person name="Qi W."/>
            <person name="Song R."/>
        </authorList>
    </citation>
    <scope>NUCLEOTIDE SEQUENCE</scope>
</reference>
<dbReference type="SUPFAM" id="SSF52096">
    <property type="entry name" value="ClpP/crotonase"/>
    <property type="match status" value="1"/>
</dbReference>
<dbReference type="GO" id="GO:0006635">
    <property type="term" value="P:fatty acid beta-oxidation"/>
    <property type="evidence" value="ECO:0007669"/>
    <property type="project" value="TreeGrafter"/>
</dbReference>
<dbReference type="CDD" id="cd06558">
    <property type="entry name" value="crotonase-like"/>
    <property type="match status" value="1"/>
</dbReference>
<dbReference type="InterPro" id="IPR029045">
    <property type="entry name" value="ClpP/crotonase-like_dom_sf"/>
</dbReference>
<protein>
    <submittedName>
        <fullName evidence="2">Enoyl-CoA hydratase / isomerase</fullName>
    </submittedName>
</protein>
<dbReference type="Pfam" id="PF00378">
    <property type="entry name" value="ECH_1"/>
    <property type="match status" value="1"/>
</dbReference>
<accession>A0A1B1TF04</accession>
<dbReference type="PANTHER" id="PTHR11941">
    <property type="entry name" value="ENOYL-COA HYDRATASE-RELATED"/>
    <property type="match status" value="1"/>
</dbReference>
<dbReference type="AlphaFoldDB" id="A0A1B1TF04"/>
<dbReference type="GO" id="GO:0016829">
    <property type="term" value="F:lyase activity"/>
    <property type="evidence" value="ECO:0007669"/>
    <property type="project" value="UniProtKB-KW"/>
</dbReference>
<dbReference type="InterPro" id="IPR001753">
    <property type="entry name" value="Enoyl-CoA_hydra/iso"/>
</dbReference>
<name>A0A1B1TF04_9ARCH</name>
<dbReference type="EMBL" id="KP211911">
    <property type="protein sequence ID" value="ANV80880.1"/>
    <property type="molecule type" value="Genomic_DNA"/>
</dbReference>
<organism evidence="2">
    <name type="scientific">uncultured Poseidoniia archaeon</name>
    <dbReference type="NCBI Taxonomy" id="1697135"/>
    <lineage>
        <taxon>Archaea</taxon>
        <taxon>Methanobacteriati</taxon>
        <taxon>Thermoplasmatota</taxon>
        <taxon>Candidatus Poseidoniia</taxon>
        <taxon>environmental samples</taxon>
    </lineage>
</organism>
<proteinExistence type="predicted"/>
<keyword evidence="2" id="KW-0413">Isomerase</keyword>
<dbReference type="Gene3D" id="3.90.226.10">
    <property type="entry name" value="2-enoyl-CoA Hydratase, Chain A, domain 1"/>
    <property type="match status" value="1"/>
</dbReference>
<dbReference type="PANTHER" id="PTHR11941:SF54">
    <property type="entry name" value="ENOYL-COA HYDRATASE, MITOCHONDRIAL"/>
    <property type="match status" value="1"/>
</dbReference>
<dbReference type="GO" id="GO:0016853">
    <property type="term" value="F:isomerase activity"/>
    <property type="evidence" value="ECO:0007669"/>
    <property type="project" value="UniProtKB-KW"/>
</dbReference>
<sequence>MCFLLGINMSDLYGLKLEPMPNKLVNYGVTDNGIAVIELTSNSAGAPLEGPNDRSPNTYTHGMMRDIDEAIVKARFDDDVTCIVLTGNGASFFSAGASIQMLNSVTPGFKYNFCLHANETLSRLEQTAKLVVCAINGHAVGGGLEIAMAADIRIARKNSGKVGLPEINLGVLAGTGGTARLTRLIGKAKALEMMVTGELMSFEDAHSCNLINHIWEGSAEDFRRDILDWCTQFTLPNKAVKAVGNIKRSCQTGPEIPFEYHLALERELQAALFNSSDAKEGIAAYVEKRVANFTGN</sequence>
<dbReference type="Gene3D" id="1.10.12.10">
    <property type="entry name" value="Lyase 2-enoyl-coa Hydratase, Chain A, domain 2"/>
    <property type="match status" value="1"/>
</dbReference>
<keyword evidence="1" id="KW-0456">Lyase</keyword>
<reference evidence="2" key="2">
    <citation type="journal article" date="2015" name="ISME J.">
        <title>A new class of marine Euryarchaeota group II from the Mediterranean deep chlorophyll maximum.</title>
        <authorList>
            <person name="Martin-Cuadrado A.B."/>
            <person name="Garcia-Heredia I."/>
            <person name="Molto A.G."/>
            <person name="Lopez-Ubeda R."/>
            <person name="Kimes N."/>
            <person name="Lopez-Garcia P."/>
            <person name="Moreira D."/>
            <person name="Rodriguez-Valera F."/>
        </authorList>
    </citation>
    <scope>NUCLEOTIDE SEQUENCE</scope>
</reference>
<evidence type="ECO:0000256" key="1">
    <source>
        <dbReference type="ARBA" id="ARBA00023239"/>
    </source>
</evidence>